<keyword evidence="2" id="KW-1185">Reference proteome</keyword>
<protein>
    <submittedName>
        <fullName evidence="1">Uncharacterized protein DUF1888</fullName>
    </submittedName>
</protein>
<organism evidence="1 2">
    <name type="scientific">Permianibacter aggregans</name>
    <dbReference type="NCBI Taxonomy" id="1510150"/>
    <lineage>
        <taxon>Bacteria</taxon>
        <taxon>Pseudomonadati</taxon>
        <taxon>Pseudomonadota</taxon>
        <taxon>Gammaproteobacteria</taxon>
        <taxon>Pseudomonadales</taxon>
        <taxon>Pseudomonadaceae</taxon>
        <taxon>Permianibacter</taxon>
    </lineage>
</organism>
<dbReference type="InterPro" id="IPR015078">
    <property type="entry name" value="DP-EP"/>
</dbReference>
<reference evidence="1 2" key="1">
    <citation type="submission" date="2019-03" db="EMBL/GenBank/DDBJ databases">
        <title>Genomic Encyclopedia of Type Strains, Phase IV (KMG-IV): sequencing the most valuable type-strain genomes for metagenomic binning, comparative biology and taxonomic classification.</title>
        <authorList>
            <person name="Goeker M."/>
        </authorList>
    </citation>
    <scope>NUCLEOTIDE SEQUENCE [LARGE SCALE GENOMIC DNA]</scope>
    <source>
        <strain evidence="1 2">DSM 103792</strain>
    </source>
</reference>
<dbReference type="SUPFAM" id="SSF49503">
    <property type="entry name" value="Cupredoxins"/>
    <property type="match status" value="1"/>
</dbReference>
<evidence type="ECO:0000313" key="2">
    <source>
        <dbReference type="Proteomes" id="UP000295375"/>
    </source>
</evidence>
<dbReference type="Pfam" id="PF08985">
    <property type="entry name" value="DP-EP"/>
    <property type="match status" value="1"/>
</dbReference>
<sequence length="126" mass="13392">MSLLAKKNLSTVQVSVDFSSGSFSYSGGTDGHGNVTTTSPGDVTYTMTPTTDSSLRFVGAVFLNPSDADIGRIKVVEGGRSLKVFDNYENPNDTISFLLVVQNSANPPQTIISADPQIINHPKPPM</sequence>
<comment type="caution">
    <text evidence="1">The sequence shown here is derived from an EMBL/GenBank/DDBJ whole genome shotgun (WGS) entry which is preliminary data.</text>
</comment>
<dbReference type="Gene3D" id="2.60.40.420">
    <property type="entry name" value="Cupredoxins - blue copper proteins"/>
    <property type="match status" value="1"/>
</dbReference>
<dbReference type="InterPro" id="IPR008972">
    <property type="entry name" value="Cupredoxin"/>
</dbReference>
<gene>
    <name evidence="1" type="ORF">EV696_11638</name>
</gene>
<dbReference type="RefSeq" id="WP_133592300.1">
    <property type="nucleotide sequence ID" value="NZ_CP037953.1"/>
</dbReference>
<evidence type="ECO:0000313" key="1">
    <source>
        <dbReference type="EMBL" id="TDQ45935.1"/>
    </source>
</evidence>
<proteinExistence type="predicted"/>
<dbReference type="Proteomes" id="UP000295375">
    <property type="component" value="Unassembled WGS sequence"/>
</dbReference>
<dbReference type="EMBL" id="SNYM01000016">
    <property type="protein sequence ID" value="TDQ45935.1"/>
    <property type="molecule type" value="Genomic_DNA"/>
</dbReference>
<accession>A0A4R6ULC6</accession>
<dbReference type="AlphaFoldDB" id="A0A4R6ULC6"/>
<name>A0A4R6ULC6_9GAMM</name>